<dbReference type="AlphaFoldDB" id="A0A0C3FZ35"/>
<evidence type="ECO:0000313" key="4">
    <source>
        <dbReference type="Proteomes" id="UP000054166"/>
    </source>
</evidence>
<organism evidence="3 4">
    <name type="scientific">Piloderma croceum (strain F 1598)</name>
    <dbReference type="NCBI Taxonomy" id="765440"/>
    <lineage>
        <taxon>Eukaryota</taxon>
        <taxon>Fungi</taxon>
        <taxon>Dikarya</taxon>
        <taxon>Basidiomycota</taxon>
        <taxon>Agaricomycotina</taxon>
        <taxon>Agaricomycetes</taxon>
        <taxon>Agaricomycetidae</taxon>
        <taxon>Atheliales</taxon>
        <taxon>Atheliaceae</taxon>
        <taxon>Piloderma</taxon>
    </lineage>
</organism>
<dbReference type="OrthoDB" id="2103474at2759"/>
<dbReference type="EMBL" id="KN832986">
    <property type="protein sequence ID" value="KIM84969.1"/>
    <property type="molecule type" value="Genomic_DNA"/>
</dbReference>
<feature type="transmembrane region" description="Helical" evidence="2">
    <location>
        <begin position="71"/>
        <end position="91"/>
    </location>
</feature>
<evidence type="ECO:0000256" key="1">
    <source>
        <dbReference type="SAM" id="MobiDB-lite"/>
    </source>
</evidence>
<name>A0A0C3FZ35_PILCF</name>
<reference evidence="4" key="2">
    <citation type="submission" date="2015-01" db="EMBL/GenBank/DDBJ databases">
        <title>Evolutionary Origins and Diversification of the Mycorrhizal Mutualists.</title>
        <authorList>
            <consortium name="DOE Joint Genome Institute"/>
            <consortium name="Mycorrhizal Genomics Consortium"/>
            <person name="Kohler A."/>
            <person name="Kuo A."/>
            <person name="Nagy L.G."/>
            <person name="Floudas D."/>
            <person name="Copeland A."/>
            <person name="Barry K.W."/>
            <person name="Cichocki N."/>
            <person name="Veneault-Fourrey C."/>
            <person name="LaButti K."/>
            <person name="Lindquist E.A."/>
            <person name="Lipzen A."/>
            <person name="Lundell T."/>
            <person name="Morin E."/>
            <person name="Murat C."/>
            <person name="Riley R."/>
            <person name="Ohm R."/>
            <person name="Sun H."/>
            <person name="Tunlid A."/>
            <person name="Henrissat B."/>
            <person name="Grigoriev I.V."/>
            <person name="Hibbett D.S."/>
            <person name="Martin F."/>
        </authorList>
    </citation>
    <scope>NUCLEOTIDE SEQUENCE [LARGE SCALE GENOMIC DNA]</scope>
    <source>
        <strain evidence="4">F 1598</strain>
    </source>
</reference>
<keyword evidence="2" id="KW-1133">Transmembrane helix</keyword>
<dbReference type="HOGENOM" id="CLU_067862_2_1_1"/>
<evidence type="ECO:0000256" key="2">
    <source>
        <dbReference type="SAM" id="Phobius"/>
    </source>
</evidence>
<feature type="region of interest" description="Disordered" evidence="1">
    <location>
        <begin position="186"/>
        <end position="288"/>
    </location>
</feature>
<keyword evidence="4" id="KW-1185">Reference proteome</keyword>
<evidence type="ECO:0008006" key="5">
    <source>
        <dbReference type="Google" id="ProtNLM"/>
    </source>
</evidence>
<dbReference type="Pfam" id="PF13430">
    <property type="entry name" value="DUF4112"/>
    <property type="match status" value="1"/>
</dbReference>
<accession>A0A0C3FZ35</accession>
<dbReference type="InParanoid" id="A0A0C3FZ35"/>
<dbReference type="PANTHER" id="PTHR35519:SF2">
    <property type="entry name" value="PH DOMAIN PROTEIN"/>
    <property type="match status" value="1"/>
</dbReference>
<gene>
    <name evidence="3" type="ORF">PILCRDRAFT_817807</name>
</gene>
<reference evidence="3 4" key="1">
    <citation type="submission" date="2014-04" db="EMBL/GenBank/DDBJ databases">
        <authorList>
            <consortium name="DOE Joint Genome Institute"/>
            <person name="Kuo A."/>
            <person name="Tarkka M."/>
            <person name="Buscot F."/>
            <person name="Kohler A."/>
            <person name="Nagy L.G."/>
            <person name="Floudas D."/>
            <person name="Copeland A."/>
            <person name="Barry K.W."/>
            <person name="Cichocki N."/>
            <person name="Veneault-Fourrey C."/>
            <person name="LaButti K."/>
            <person name="Lindquist E.A."/>
            <person name="Lipzen A."/>
            <person name="Lundell T."/>
            <person name="Morin E."/>
            <person name="Murat C."/>
            <person name="Sun H."/>
            <person name="Tunlid A."/>
            <person name="Henrissat B."/>
            <person name="Grigoriev I.V."/>
            <person name="Hibbett D.S."/>
            <person name="Martin F."/>
            <person name="Nordberg H.P."/>
            <person name="Cantor M.N."/>
            <person name="Hua S.X."/>
        </authorList>
    </citation>
    <scope>NUCLEOTIDE SEQUENCE [LARGE SCALE GENOMIC DNA]</scope>
    <source>
        <strain evidence="3 4">F 1598</strain>
    </source>
</reference>
<keyword evidence="2" id="KW-0812">Transmembrane</keyword>
<dbReference type="Proteomes" id="UP000054166">
    <property type="component" value="Unassembled WGS sequence"/>
</dbReference>
<dbReference type="InterPro" id="IPR025187">
    <property type="entry name" value="DUF4112"/>
</dbReference>
<keyword evidence="2" id="KW-0472">Membrane</keyword>
<proteinExistence type="predicted"/>
<dbReference type="STRING" id="765440.A0A0C3FZ35"/>
<feature type="compositionally biased region" description="Basic and acidic residues" evidence="1">
    <location>
        <begin position="248"/>
        <end position="257"/>
    </location>
</feature>
<feature type="transmembrane region" description="Helical" evidence="2">
    <location>
        <begin position="121"/>
        <end position="144"/>
    </location>
</feature>
<dbReference type="PANTHER" id="PTHR35519">
    <property type="entry name" value="MEMBRANE PROTEINS"/>
    <property type="match status" value="1"/>
</dbReference>
<protein>
    <recommendedName>
        <fullName evidence="5">DUF4112 domain-containing protein</fullName>
    </recommendedName>
</protein>
<evidence type="ECO:0000313" key="3">
    <source>
        <dbReference type="EMBL" id="KIM84969.1"/>
    </source>
</evidence>
<sequence>MSSALLNKAGKALFEKHLDHYAPQDPMYEEYTDKKGKKKRRKRALPPGLSARDAKILKSVQRRAHYLDKGFSICGMRFGWTFIIGLIPMAGDVADASLNYLLVVRKARQAELPPWLVRRMLVNNAVSIAVGLVPVAGDVVLAVFKANSRNAALLEEFLRIRGEEFVKLENKKKADGGVNEVVKKIKGKKADQPTPKSDIEQIKPGAGKDTKQGAGAVDVEEGTMPEGPPPKKGNSVLRWRPSAANKSKAKDDSKEKLTATPVGTRGDHSKFVEDVNSLGPVDQTKGNT</sequence>
<feature type="compositionally biased region" description="Basic and acidic residues" evidence="1">
    <location>
        <begin position="197"/>
        <end position="211"/>
    </location>
</feature>